<evidence type="ECO:0000256" key="1">
    <source>
        <dbReference type="ARBA" id="ARBA00022490"/>
    </source>
</evidence>
<sequence>MLYICPTPIGNLEDITIRTLNTLRFVDEIYCEDTRHTIKLLNHYEIKKPLFSLHEHNENMKSDEVIEKIKSGKNIAYVSDAGMPGISDPGSKLIQLCIENGLQVTTLPGASAMVVALVNSGLNTRSFTFVGFLERENSKKKSQLQKLFQKEETLIIYESPHRIKQTVKQLHEVFLNRKIVIAREISKKFEEYIRTDLQTLDYMLNYEKKELIGELILIIEGNKDINQEQVLSDDEIISILKEKTDSGLSTKDAVKFVSKEYNINKNKVYNISTLLSK</sequence>
<dbReference type="EC" id="2.1.1.198" evidence="6"/>
<dbReference type="EMBL" id="ALNK01000038">
    <property type="protein sequence ID" value="EJU19783.1"/>
    <property type="molecule type" value="Genomic_DNA"/>
</dbReference>
<reference evidence="8 9" key="1">
    <citation type="submission" date="2012-07" db="EMBL/GenBank/DDBJ databases">
        <authorList>
            <person name="Durkin A.S."/>
            <person name="McCorrison J."/>
            <person name="Torralba M."/>
            <person name="Gillis M."/>
            <person name="Methe B."/>
            <person name="Sutton G."/>
            <person name="Nelson K.E."/>
        </authorList>
    </citation>
    <scope>NUCLEOTIDE SEQUENCE [LARGE SCALE GENOMIC DNA]</scope>
    <source>
        <strain evidence="8 9">OBRC8</strain>
    </source>
</reference>
<dbReference type="CDD" id="cd11648">
    <property type="entry name" value="RsmI"/>
    <property type="match status" value="1"/>
</dbReference>
<dbReference type="PANTHER" id="PTHR46111:SF1">
    <property type="entry name" value="RIBOSOMAL RNA SMALL SUBUNIT METHYLTRANSFERASE I"/>
    <property type="match status" value="1"/>
</dbReference>
<evidence type="ECO:0000313" key="9">
    <source>
        <dbReference type="Proteomes" id="UP000005244"/>
    </source>
</evidence>
<dbReference type="FunFam" id="3.40.1010.10:FF:000007">
    <property type="entry name" value="Ribosomal RNA small subunit methyltransferase I"/>
    <property type="match status" value="1"/>
</dbReference>
<dbReference type="InterPro" id="IPR018063">
    <property type="entry name" value="SAM_MeTrfase_RsmI_CS"/>
</dbReference>
<keyword evidence="4 6" id="KW-0808">Transferase</keyword>
<keyword evidence="9" id="KW-1185">Reference proteome</keyword>
<feature type="domain" description="Tetrapyrrole methylase" evidence="7">
    <location>
        <begin position="1"/>
        <end position="200"/>
    </location>
</feature>
<evidence type="ECO:0000259" key="7">
    <source>
        <dbReference type="Pfam" id="PF00590"/>
    </source>
</evidence>
<comment type="catalytic activity">
    <reaction evidence="6">
        <text>cytidine(1402) in 16S rRNA + S-adenosyl-L-methionine = 2'-O-methylcytidine(1402) in 16S rRNA + S-adenosyl-L-homocysteine + H(+)</text>
        <dbReference type="Rhea" id="RHEA:42924"/>
        <dbReference type="Rhea" id="RHEA-COMP:10285"/>
        <dbReference type="Rhea" id="RHEA-COMP:10286"/>
        <dbReference type="ChEBI" id="CHEBI:15378"/>
        <dbReference type="ChEBI" id="CHEBI:57856"/>
        <dbReference type="ChEBI" id="CHEBI:59789"/>
        <dbReference type="ChEBI" id="CHEBI:74495"/>
        <dbReference type="ChEBI" id="CHEBI:82748"/>
        <dbReference type="EC" id="2.1.1.198"/>
    </reaction>
</comment>
<dbReference type="FunFam" id="3.30.950.10:FF:000002">
    <property type="entry name" value="Ribosomal RNA small subunit methyltransferase I"/>
    <property type="match status" value="1"/>
</dbReference>
<dbReference type="PROSITE" id="PS01296">
    <property type="entry name" value="RSMI"/>
    <property type="match status" value="1"/>
</dbReference>
<comment type="subcellular location">
    <subcellularLocation>
        <location evidence="6">Cytoplasm</location>
    </subcellularLocation>
</comment>
<dbReference type="SUPFAM" id="SSF53790">
    <property type="entry name" value="Tetrapyrrole methylase"/>
    <property type="match status" value="1"/>
</dbReference>
<name>J6HA90_9FIRM</name>
<dbReference type="RefSeq" id="WP_009531766.1">
    <property type="nucleotide sequence ID" value="NZ_ALNK01000038.1"/>
</dbReference>
<evidence type="ECO:0000256" key="3">
    <source>
        <dbReference type="ARBA" id="ARBA00022603"/>
    </source>
</evidence>
<dbReference type="PIRSF" id="PIRSF005917">
    <property type="entry name" value="MTase_YraL"/>
    <property type="match status" value="1"/>
</dbReference>
<dbReference type="InterPro" id="IPR000878">
    <property type="entry name" value="4pyrrol_Mease"/>
</dbReference>
<dbReference type="Pfam" id="PF00590">
    <property type="entry name" value="TP_methylase"/>
    <property type="match status" value="1"/>
</dbReference>
<organism evidence="8 9">
    <name type="scientific">Peptoanaerobacter stomatis</name>
    <dbReference type="NCBI Taxonomy" id="796937"/>
    <lineage>
        <taxon>Bacteria</taxon>
        <taxon>Bacillati</taxon>
        <taxon>Bacillota</taxon>
        <taxon>Clostridia</taxon>
        <taxon>Peptostreptococcales</taxon>
        <taxon>Filifactoraceae</taxon>
        <taxon>Peptoanaerobacter</taxon>
    </lineage>
</organism>
<proteinExistence type="inferred from homology"/>
<keyword evidence="5 6" id="KW-0949">S-adenosyl-L-methionine</keyword>
<accession>J6HA90</accession>
<dbReference type="PANTHER" id="PTHR46111">
    <property type="entry name" value="RIBOSOMAL RNA SMALL SUBUNIT METHYLTRANSFERASE I"/>
    <property type="match status" value="1"/>
</dbReference>
<protein>
    <recommendedName>
        <fullName evidence="6">Ribosomal RNA small subunit methyltransferase I</fullName>
        <ecNumber evidence="6">2.1.1.198</ecNumber>
    </recommendedName>
    <alternativeName>
        <fullName evidence="6">16S rRNA 2'-O-ribose C1402 methyltransferase</fullName>
    </alternativeName>
    <alternativeName>
        <fullName evidence="6">rRNA (cytidine-2'-O-)-methyltransferase RsmI</fullName>
    </alternativeName>
</protein>
<dbReference type="NCBIfam" id="TIGR00096">
    <property type="entry name" value="16S rRNA (cytidine(1402)-2'-O)-methyltransferase"/>
    <property type="match status" value="1"/>
</dbReference>
<keyword evidence="1 6" id="KW-0963">Cytoplasm</keyword>
<dbReference type="HAMAP" id="MF_01877">
    <property type="entry name" value="16SrRNA_methyltr_I"/>
    <property type="match status" value="1"/>
</dbReference>
<dbReference type="GO" id="GO:0005737">
    <property type="term" value="C:cytoplasm"/>
    <property type="evidence" value="ECO:0007669"/>
    <property type="project" value="UniProtKB-SubCell"/>
</dbReference>
<evidence type="ECO:0000256" key="2">
    <source>
        <dbReference type="ARBA" id="ARBA00022552"/>
    </source>
</evidence>
<dbReference type="AlphaFoldDB" id="J6HA90"/>
<evidence type="ECO:0000256" key="6">
    <source>
        <dbReference type="HAMAP-Rule" id="MF_01877"/>
    </source>
</evidence>
<dbReference type="InterPro" id="IPR035996">
    <property type="entry name" value="4pyrrol_Methylase_sf"/>
</dbReference>
<dbReference type="Gene3D" id="3.40.1010.10">
    <property type="entry name" value="Cobalt-precorrin-4 Transmethylase, Domain 1"/>
    <property type="match status" value="1"/>
</dbReference>
<evidence type="ECO:0000313" key="8">
    <source>
        <dbReference type="EMBL" id="EJU19783.1"/>
    </source>
</evidence>
<comment type="similarity">
    <text evidence="6">Belongs to the methyltransferase superfamily. RsmI family.</text>
</comment>
<dbReference type="InterPro" id="IPR014776">
    <property type="entry name" value="4pyrrole_Mease_sub2"/>
</dbReference>
<evidence type="ECO:0000256" key="4">
    <source>
        <dbReference type="ARBA" id="ARBA00022679"/>
    </source>
</evidence>
<dbReference type="GO" id="GO:0070677">
    <property type="term" value="F:rRNA (cytosine-2'-O-)-methyltransferase activity"/>
    <property type="evidence" value="ECO:0007669"/>
    <property type="project" value="UniProtKB-UniRule"/>
</dbReference>
<dbReference type="Proteomes" id="UP000005244">
    <property type="component" value="Unassembled WGS sequence"/>
</dbReference>
<dbReference type="InterPro" id="IPR014777">
    <property type="entry name" value="4pyrrole_Mease_sub1"/>
</dbReference>
<comment type="caution">
    <text evidence="8">The sequence shown here is derived from an EMBL/GenBank/DDBJ whole genome shotgun (WGS) entry which is preliminary data.</text>
</comment>
<dbReference type="PATRIC" id="fig|796941.3.peg.2150"/>
<evidence type="ECO:0000256" key="5">
    <source>
        <dbReference type="ARBA" id="ARBA00022691"/>
    </source>
</evidence>
<keyword evidence="3 6" id="KW-0489">Methyltransferase</keyword>
<gene>
    <name evidence="6" type="primary">rsmI</name>
    <name evidence="8" type="ORF">HMPREF1143_1879</name>
</gene>
<comment type="function">
    <text evidence="6">Catalyzes the 2'-O-methylation of the ribose of cytidine 1402 (C1402) in 16S rRNA.</text>
</comment>
<dbReference type="InterPro" id="IPR008189">
    <property type="entry name" value="rRNA_ssu_MeTfrase_I"/>
</dbReference>
<dbReference type="Gene3D" id="3.30.950.10">
    <property type="entry name" value="Methyltransferase, Cobalt-precorrin-4 Transmethylase, Domain 2"/>
    <property type="match status" value="1"/>
</dbReference>
<keyword evidence="2 6" id="KW-0698">rRNA processing</keyword>